<proteinExistence type="predicted"/>
<dbReference type="EMBL" id="JASNFN010000003">
    <property type="protein sequence ID" value="MDP5181972.1"/>
    <property type="molecule type" value="Genomic_DNA"/>
</dbReference>
<dbReference type="Pfam" id="PF14417">
    <property type="entry name" value="MEDS"/>
    <property type="match status" value="1"/>
</dbReference>
<dbReference type="Proteomes" id="UP001233673">
    <property type="component" value="Unassembled WGS sequence"/>
</dbReference>
<evidence type="ECO:0000313" key="4">
    <source>
        <dbReference type="Proteomes" id="UP001233673"/>
    </source>
</evidence>
<accession>A0ABT9I8S1</accession>
<dbReference type="InterPro" id="IPR058548">
    <property type="entry name" value="MlaB-like_STAS"/>
</dbReference>
<name>A0ABT9I8S1_9ACTN</name>
<dbReference type="RefSeq" id="WP_305998679.1">
    <property type="nucleotide sequence ID" value="NZ_JASNFN010000003.1"/>
</dbReference>
<sequence>MRVHGPVREVPPPRARDHVCWVFRGEEELDAAVLAFARGGLDRGERLLGVGDRVVAAVRRGGASLGDVAALAAAGTLQLLSLEDAYAATGAFSAEQQRAFYARATRDARAEGYRGLRVLADVSGLAEDPGARAELARWEHVADEYIARGPGMSAMCLYDGALPAAALDAVTAVHPQVHAPGPPPAFQVYFDRHRVALVGDVDSVGAERLARVLATSPVEGGTCTPELSGLGFADVAGCRAIARWLRTLAGTGVRVELRDAPPLVRRAWPLLGLDRWAPVAFTTAD</sequence>
<organism evidence="3 4">
    <name type="scientific">Blastococcus carthaginiensis</name>
    <dbReference type="NCBI Taxonomy" id="3050034"/>
    <lineage>
        <taxon>Bacteria</taxon>
        <taxon>Bacillati</taxon>
        <taxon>Actinomycetota</taxon>
        <taxon>Actinomycetes</taxon>
        <taxon>Geodermatophilales</taxon>
        <taxon>Geodermatophilaceae</taxon>
        <taxon>Blastococcus</taxon>
    </lineage>
</organism>
<gene>
    <name evidence="3" type="ORF">QOZ88_04925</name>
</gene>
<dbReference type="InterPro" id="IPR025847">
    <property type="entry name" value="MEDS_domain"/>
</dbReference>
<dbReference type="Gene3D" id="3.30.750.24">
    <property type="entry name" value="STAS domain"/>
    <property type="match status" value="1"/>
</dbReference>
<evidence type="ECO:0000313" key="3">
    <source>
        <dbReference type="EMBL" id="MDP5181972.1"/>
    </source>
</evidence>
<keyword evidence="4" id="KW-1185">Reference proteome</keyword>
<feature type="domain" description="MEDS" evidence="2">
    <location>
        <begin position="17"/>
        <end position="175"/>
    </location>
</feature>
<evidence type="ECO:0000259" key="2">
    <source>
        <dbReference type="Pfam" id="PF14417"/>
    </source>
</evidence>
<protein>
    <submittedName>
        <fullName evidence="3">MEDS domain-containing protein</fullName>
    </submittedName>
</protein>
<reference evidence="4" key="1">
    <citation type="submission" date="2023-05" db="EMBL/GenBank/DDBJ databases">
        <title>Draft genome of Pseudofrankia sp. BMG5.37.</title>
        <authorList>
            <person name="Gtari M."/>
            <person name="Ghodhbane F."/>
            <person name="Sbissi I."/>
        </authorList>
    </citation>
    <scope>NUCLEOTIDE SEQUENCE [LARGE SCALE GENOMIC DNA]</scope>
    <source>
        <strain evidence="4">BMG 814</strain>
    </source>
</reference>
<dbReference type="InterPro" id="IPR036513">
    <property type="entry name" value="STAS_dom_sf"/>
</dbReference>
<comment type="caution">
    <text evidence="3">The sequence shown here is derived from an EMBL/GenBank/DDBJ whole genome shotgun (WGS) entry which is preliminary data.</text>
</comment>
<dbReference type="SUPFAM" id="SSF52091">
    <property type="entry name" value="SpoIIaa-like"/>
    <property type="match status" value="1"/>
</dbReference>
<feature type="domain" description="MlaB-like STAS" evidence="1">
    <location>
        <begin position="195"/>
        <end position="274"/>
    </location>
</feature>
<dbReference type="Pfam" id="PF13466">
    <property type="entry name" value="STAS_2"/>
    <property type="match status" value="1"/>
</dbReference>
<evidence type="ECO:0000259" key="1">
    <source>
        <dbReference type="Pfam" id="PF13466"/>
    </source>
</evidence>